<accession>A0A1S3WYG5</accession>
<protein>
    <submittedName>
        <fullName evidence="2">Uncharacterized protein isoform X1</fullName>
    </submittedName>
    <submittedName>
        <fullName evidence="3">Uncharacterized protein isoform X2</fullName>
    </submittedName>
</protein>
<organism evidence="3">
    <name type="scientific">Nicotiana tabacum</name>
    <name type="common">Common tobacco</name>
    <dbReference type="NCBI Taxonomy" id="4097"/>
    <lineage>
        <taxon>Eukaryota</taxon>
        <taxon>Viridiplantae</taxon>
        <taxon>Streptophyta</taxon>
        <taxon>Embryophyta</taxon>
        <taxon>Tracheophyta</taxon>
        <taxon>Spermatophyta</taxon>
        <taxon>Magnoliopsida</taxon>
        <taxon>eudicotyledons</taxon>
        <taxon>Gunneridae</taxon>
        <taxon>Pentapetalae</taxon>
        <taxon>asterids</taxon>
        <taxon>lamiids</taxon>
        <taxon>Solanales</taxon>
        <taxon>Solanaceae</taxon>
        <taxon>Nicotianoideae</taxon>
        <taxon>Nicotianeae</taxon>
        <taxon>Nicotiana</taxon>
    </lineage>
</organism>
<dbReference type="RefSeq" id="XP_016432561.1">
    <property type="nucleotide sequence ID" value="XM_016577075.1"/>
</dbReference>
<evidence type="ECO:0000313" key="2">
    <source>
        <dbReference type="RefSeq" id="XP_016432560.1"/>
    </source>
</evidence>
<sequence length="118" mass="13021">MQVFALFSGVRRSQGYRARLQGIGTSAQGEAIDSSAISSMEEKIVKLTADLEETKAREKKRFDTLQGQLERRDKQFDLLQGQLTNLLACGAFPIPRSPPPSPPIGDESPRIEDEDDAT</sequence>
<reference evidence="2 3" key="1">
    <citation type="submission" date="2025-04" db="UniProtKB">
        <authorList>
            <consortium name="RefSeq"/>
        </authorList>
    </citation>
    <scope>IDENTIFICATION</scope>
</reference>
<evidence type="ECO:0000256" key="1">
    <source>
        <dbReference type="SAM" id="MobiDB-lite"/>
    </source>
</evidence>
<dbReference type="PaxDb" id="4097-A0A1S3WYG5"/>
<feature type="region of interest" description="Disordered" evidence="1">
    <location>
        <begin position="93"/>
        <end position="118"/>
    </location>
</feature>
<dbReference type="AlphaFoldDB" id="A0A1S3WYG5"/>
<name>A0A1S3WYG5_TOBAC</name>
<evidence type="ECO:0000313" key="3">
    <source>
        <dbReference type="RefSeq" id="XP_016432561.1"/>
    </source>
</evidence>
<gene>
    <name evidence="2 3" type="primary">LOC107759195</name>
</gene>
<proteinExistence type="predicted"/>
<dbReference type="KEGG" id="nta:107759195"/>
<dbReference type="OrthoDB" id="1225976at2759"/>
<dbReference type="RefSeq" id="XP_016432560.1">
    <property type="nucleotide sequence ID" value="XM_016577074.1"/>
</dbReference>